<name>A0AA89BUJ3_PINIB</name>
<dbReference type="Proteomes" id="UP001186944">
    <property type="component" value="Unassembled WGS sequence"/>
</dbReference>
<dbReference type="Pfam" id="PF12509">
    <property type="entry name" value="DUF3715"/>
    <property type="match status" value="1"/>
</dbReference>
<protein>
    <recommendedName>
        <fullName evidence="2">TASOR pseudo-PARP domain-containing protein</fullName>
    </recommendedName>
</protein>
<proteinExistence type="predicted"/>
<dbReference type="InterPro" id="IPR026616">
    <property type="entry name" value="TEX15"/>
</dbReference>
<dbReference type="PANTHER" id="PTHR22380:SF1">
    <property type="entry name" value="TESTIS-EXPRESSED PROTEIN 15"/>
    <property type="match status" value="1"/>
</dbReference>
<dbReference type="AlphaFoldDB" id="A0AA89BUJ3"/>
<dbReference type="GO" id="GO:0010569">
    <property type="term" value="P:regulation of double-strand break repair via homologous recombination"/>
    <property type="evidence" value="ECO:0007669"/>
    <property type="project" value="InterPro"/>
</dbReference>
<reference evidence="3" key="1">
    <citation type="submission" date="2019-08" db="EMBL/GenBank/DDBJ databases">
        <title>The improved chromosome-level genome for the pearl oyster Pinctada fucata martensii using PacBio sequencing and Hi-C.</title>
        <authorList>
            <person name="Zheng Z."/>
        </authorList>
    </citation>
    <scope>NUCLEOTIDE SEQUENCE</scope>
    <source>
        <strain evidence="3">ZZ-2019</strain>
        <tissue evidence="3">Adductor muscle</tissue>
    </source>
</reference>
<organism evidence="3 4">
    <name type="scientific">Pinctada imbricata</name>
    <name type="common">Atlantic pearl-oyster</name>
    <name type="synonym">Pinctada martensii</name>
    <dbReference type="NCBI Taxonomy" id="66713"/>
    <lineage>
        <taxon>Eukaryota</taxon>
        <taxon>Metazoa</taxon>
        <taxon>Spiralia</taxon>
        <taxon>Lophotrochozoa</taxon>
        <taxon>Mollusca</taxon>
        <taxon>Bivalvia</taxon>
        <taxon>Autobranchia</taxon>
        <taxon>Pteriomorphia</taxon>
        <taxon>Pterioida</taxon>
        <taxon>Pterioidea</taxon>
        <taxon>Pteriidae</taxon>
        <taxon>Pinctada</taxon>
    </lineage>
</organism>
<feature type="region of interest" description="Disordered" evidence="1">
    <location>
        <begin position="209"/>
        <end position="253"/>
    </location>
</feature>
<dbReference type="GO" id="GO:0007140">
    <property type="term" value="P:male meiotic nuclear division"/>
    <property type="evidence" value="ECO:0007669"/>
    <property type="project" value="InterPro"/>
</dbReference>
<accession>A0AA89BUJ3</accession>
<feature type="compositionally biased region" description="Basic and acidic residues" evidence="1">
    <location>
        <begin position="239"/>
        <end position="253"/>
    </location>
</feature>
<evidence type="ECO:0000256" key="1">
    <source>
        <dbReference type="SAM" id="MobiDB-lite"/>
    </source>
</evidence>
<evidence type="ECO:0000313" key="4">
    <source>
        <dbReference type="Proteomes" id="UP001186944"/>
    </source>
</evidence>
<dbReference type="EMBL" id="VSWD01000010">
    <property type="protein sequence ID" value="KAK3091344.1"/>
    <property type="molecule type" value="Genomic_DNA"/>
</dbReference>
<dbReference type="Gene3D" id="3.90.228.10">
    <property type="match status" value="1"/>
</dbReference>
<keyword evidence="4" id="KW-1185">Reference proteome</keyword>
<comment type="caution">
    <text evidence="3">The sequence shown here is derived from an EMBL/GenBank/DDBJ whole genome shotgun (WGS) entry which is preliminary data.</text>
</comment>
<evidence type="ECO:0000313" key="3">
    <source>
        <dbReference type="EMBL" id="KAK3091344.1"/>
    </source>
</evidence>
<dbReference type="PANTHER" id="PTHR22380">
    <property type="entry name" value="TESTIS-EXPRESSED PROTEIN 15"/>
    <property type="match status" value="1"/>
</dbReference>
<gene>
    <name evidence="3" type="ORF">FSP39_019133</name>
</gene>
<sequence length="341" mass="39276">DNLRTVDLKSRDAQEVCNVVERSYLDNQKTLWEVKTIHMVDNKELESQYRTKRQCMKEEGRHSRELQEHYTFLLVSQSNIQKLAQEGLKTNNLPSFDSLGDCKLAVQVCKHADIQLHLAEARALQTCSLMLFKVTYGKCKPMTVQTSSAHVEPTPNYDCHTSHERAVPNDILNTQMLKSMVYLYEYNDDCETIDRPRHVLPHAVITYRKSSGTSATSKNKPGYSTSGYTARSHQAGKSQSKEEKRSSFQQKMAEKIQKRLQMEADLLQRQTPMFPPRPIIQPLPPLYGMHHPVMFTHVAQSTNIPRNPLDPRVQREQMSARNLKCHCLIVPLIYPHCLFIL</sequence>
<feature type="domain" description="TASOR pseudo-PARP" evidence="2">
    <location>
        <begin position="55"/>
        <end position="201"/>
    </location>
</feature>
<evidence type="ECO:0000259" key="2">
    <source>
        <dbReference type="Pfam" id="PF12509"/>
    </source>
</evidence>
<dbReference type="GO" id="GO:0007130">
    <property type="term" value="P:synaptonemal complex assembly"/>
    <property type="evidence" value="ECO:0007669"/>
    <property type="project" value="TreeGrafter"/>
</dbReference>
<feature type="compositionally biased region" description="Polar residues" evidence="1">
    <location>
        <begin position="209"/>
        <end position="238"/>
    </location>
</feature>
<dbReference type="GO" id="GO:0005634">
    <property type="term" value="C:nucleus"/>
    <property type="evidence" value="ECO:0007669"/>
    <property type="project" value="TreeGrafter"/>
</dbReference>
<feature type="non-terminal residue" evidence="3">
    <location>
        <position position="1"/>
    </location>
</feature>
<dbReference type="InterPro" id="IPR022188">
    <property type="entry name" value="TASOR_DUF3715"/>
</dbReference>